<dbReference type="PATRIC" id="fig|42253.5.peg.3338"/>
<reference evidence="2 3" key="1">
    <citation type="journal article" date="2015" name="Proc. Natl. Acad. Sci. U.S.A.">
        <title>Expanded metabolic versatility of ubiquitous nitrite-oxidizing bacteria from the genus Nitrospira.</title>
        <authorList>
            <person name="Koch H."/>
            <person name="Lucker S."/>
            <person name="Albertsen M."/>
            <person name="Kitzinger K."/>
            <person name="Herbold C."/>
            <person name="Spieck E."/>
            <person name="Nielsen P.H."/>
            <person name="Wagner M."/>
            <person name="Daims H."/>
        </authorList>
    </citation>
    <scope>NUCLEOTIDE SEQUENCE [LARGE SCALE GENOMIC DNA]</scope>
    <source>
        <strain evidence="2 3">NSP M-1</strain>
    </source>
</reference>
<dbReference type="Proteomes" id="UP000069205">
    <property type="component" value="Chromosome"/>
</dbReference>
<proteinExistence type="predicted"/>
<dbReference type="InterPro" id="IPR038740">
    <property type="entry name" value="BioF2-like_GNAT_dom"/>
</dbReference>
<evidence type="ECO:0000313" key="3">
    <source>
        <dbReference type="Proteomes" id="UP000069205"/>
    </source>
</evidence>
<evidence type="ECO:0000313" key="2">
    <source>
        <dbReference type="EMBL" id="ALA59776.1"/>
    </source>
</evidence>
<name>A0A0K2GFP5_NITMO</name>
<dbReference type="STRING" id="42253.NITMOv2_3384"/>
<dbReference type="RefSeq" id="WP_053380731.1">
    <property type="nucleotide sequence ID" value="NZ_CP011801.1"/>
</dbReference>
<protein>
    <recommendedName>
        <fullName evidence="1">BioF2-like acetyltransferase domain-containing protein</fullName>
    </recommendedName>
</protein>
<accession>A0A0K2GFP5</accession>
<keyword evidence="3" id="KW-1185">Reference proteome</keyword>
<gene>
    <name evidence="2" type="ORF">NITMOv2_3384</name>
</gene>
<dbReference type="OrthoDB" id="9808976at2"/>
<dbReference type="Gene3D" id="3.40.630.30">
    <property type="match status" value="1"/>
</dbReference>
<dbReference type="SUPFAM" id="SSF55729">
    <property type="entry name" value="Acyl-CoA N-acyltransferases (Nat)"/>
    <property type="match status" value="1"/>
</dbReference>
<sequence>MPNVIAGSPEELRVDAPLQIQWDELVERQGLGLGFQFEWGRVLWDLHRNQHELQLLQAWDDRRLVGLAPLVTKYVRQKGVTLRWMQSLFALHEIHGTPFIAGEGNHGSIEALLDHVLGDGKSWDLWTMHFVKDDGQAAIFETQLRRHGVPFVAADTKKSPYMPIKASWEEQSKSLQARFRTTVRSRERRLREKGKLTLEYLDTPGRLESGLKAIQVIEADSWKLGAGTALTQDPKQWPFYVRYGELAAAKGSLRLPVLFLDGEPIAYDYSIMHKGIYYLLKTSYRNAYRLEYPGTVLRKLVVENLSAEQTKEFDFLGLDEEWKMKWTDTVRAHVAYTVFNRTLKGRYVHLVSALAQRVRSWKPQESGAPHPQDQTLKES</sequence>
<organism evidence="2 3">
    <name type="scientific">Nitrospira moscoviensis</name>
    <dbReference type="NCBI Taxonomy" id="42253"/>
    <lineage>
        <taxon>Bacteria</taxon>
        <taxon>Pseudomonadati</taxon>
        <taxon>Nitrospirota</taxon>
        <taxon>Nitrospiria</taxon>
        <taxon>Nitrospirales</taxon>
        <taxon>Nitrospiraceae</taxon>
        <taxon>Nitrospira</taxon>
    </lineage>
</organism>
<dbReference type="EMBL" id="CP011801">
    <property type="protein sequence ID" value="ALA59776.1"/>
    <property type="molecule type" value="Genomic_DNA"/>
</dbReference>
<evidence type="ECO:0000259" key="1">
    <source>
        <dbReference type="Pfam" id="PF13480"/>
    </source>
</evidence>
<dbReference type="AlphaFoldDB" id="A0A0K2GFP5"/>
<dbReference type="KEGG" id="nmv:NITMOv2_3384"/>
<feature type="domain" description="BioF2-like acetyltransferase" evidence="1">
    <location>
        <begin position="178"/>
        <end position="323"/>
    </location>
</feature>
<dbReference type="Pfam" id="PF13480">
    <property type="entry name" value="Acetyltransf_6"/>
    <property type="match status" value="1"/>
</dbReference>
<dbReference type="InterPro" id="IPR016181">
    <property type="entry name" value="Acyl_CoA_acyltransferase"/>
</dbReference>